<accession>A0ABT0ECB6</accession>
<gene>
    <name evidence="1" type="ORF">L9Z73_03025</name>
</gene>
<name>A0ABT0ECB6_9PSED</name>
<reference evidence="1 2" key="1">
    <citation type="submission" date="2022-02" db="EMBL/GenBank/DDBJ databases">
        <title>Comparative genomics of the first Antarctic Pseudomonas spp. capable of biotransforming 2,4,6-Trinitrotoluene.</title>
        <authorList>
            <person name="Cabrera M.A."/>
            <person name="Marquez S.L."/>
            <person name="Perez-Donoso J.M."/>
        </authorList>
    </citation>
    <scope>NUCLEOTIDE SEQUENCE [LARGE SCALE GENOMIC DNA]</scope>
    <source>
        <strain evidence="1 2">TNT11</strain>
    </source>
</reference>
<dbReference type="RefSeq" id="WP_046486905.1">
    <property type="nucleotide sequence ID" value="NZ_JAKNRV010000012.1"/>
</dbReference>
<dbReference type="Proteomes" id="UP001317085">
    <property type="component" value="Unassembled WGS sequence"/>
</dbReference>
<evidence type="ECO:0000313" key="1">
    <source>
        <dbReference type="EMBL" id="MCK1783365.1"/>
    </source>
</evidence>
<keyword evidence="2" id="KW-1185">Reference proteome</keyword>
<evidence type="ECO:0000313" key="2">
    <source>
        <dbReference type="Proteomes" id="UP001317085"/>
    </source>
</evidence>
<dbReference type="EMBL" id="JAKNRV010000012">
    <property type="protein sequence ID" value="MCK1783365.1"/>
    <property type="molecule type" value="Genomic_DNA"/>
</dbReference>
<protein>
    <submittedName>
        <fullName evidence="1">Uncharacterized protein</fullName>
    </submittedName>
</protein>
<sequence length="75" mass="8399">MKIKVKCIETGAESEFDTDGYHISVQMQPSELDGIKSLTETEDGRSLDGNEHRTFACVRPVDDEHADALFAWAKQ</sequence>
<organism evidence="1 2">
    <name type="scientific">Pseudomonas emilianonis</name>
    <dbReference type="NCBI Taxonomy" id="2915812"/>
    <lineage>
        <taxon>Bacteria</taxon>
        <taxon>Pseudomonadati</taxon>
        <taxon>Pseudomonadota</taxon>
        <taxon>Gammaproteobacteria</taxon>
        <taxon>Pseudomonadales</taxon>
        <taxon>Pseudomonadaceae</taxon>
        <taxon>Pseudomonas</taxon>
    </lineage>
</organism>
<comment type="caution">
    <text evidence="1">The sequence shown here is derived from an EMBL/GenBank/DDBJ whole genome shotgun (WGS) entry which is preliminary data.</text>
</comment>
<proteinExistence type="predicted"/>